<dbReference type="SUPFAM" id="SSF51621">
    <property type="entry name" value="Phosphoenolpyruvate/pyruvate domain"/>
    <property type="match status" value="1"/>
</dbReference>
<protein>
    <submittedName>
        <fullName evidence="1">Isocitrate lyase/phosphoenolpyruvate mutase family protein</fullName>
    </submittedName>
</protein>
<dbReference type="InterPro" id="IPR039556">
    <property type="entry name" value="ICL/PEPM"/>
</dbReference>
<gene>
    <name evidence="1" type="ORF">D8771_32645</name>
</gene>
<comment type="caution">
    <text evidence="1">The sequence shown here is derived from an EMBL/GenBank/DDBJ whole genome shotgun (WGS) entry which is preliminary data.</text>
</comment>
<keyword evidence="1" id="KW-0456">Lyase</keyword>
<sequence length="244" mass="25044">MTPPADAAALLRRLHHDRAPGDALVLPGPWDAASARIFAEAGFPALATPSMGVSLSLGYADGACPAEEMFAAVARIVRAVEVPVTADIERGYGLPPAEIAQRLLGTGAVGCNLEDSVSGRLVETGRQAEFLAAVREALGPGPFLNARVDVYLCGADRPLEEALERCRAYVAAGADGVYPLGAPPGELTALARELEVPVNALARPGGPGPAELAAAGATRVTFGGGLAMRAMEQVRGWAAGLRDD</sequence>
<dbReference type="CDD" id="cd00377">
    <property type="entry name" value="ICL_PEPM"/>
    <property type="match status" value="1"/>
</dbReference>
<dbReference type="Pfam" id="PF13714">
    <property type="entry name" value="PEP_mutase"/>
    <property type="match status" value="1"/>
</dbReference>
<reference evidence="1 2" key="1">
    <citation type="submission" date="2018-10" db="EMBL/GenBank/DDBJ databases">
        <title>Isolation of pseudouridimycin from Streptomyces albus DSM 40763.</title>
        <authorList>
            <person name="Rosenqvist P."/>
            <person name="Metsae-Ketelae M."/>
            <person name="Virta P."/>
        </authorList>
    </citation>
    <scope>NUCLEOTIDE SEQUENCE [LARGE SCALE GENOMIC DNA]</scope>
    <source>
        <strain evidence="1 2">DSM 40763</strain>
    </source>
</reference>
<dbReference type="PANTHER" id="PTHR42905:SF16">
    <property type="entry name" value="CARBOXYPHOSPHONOENOLPYRUVATE PHOSPHONOMUTASE-LIKE PROTEIN (AFU_ORTHOLOGUE AFUA_5G07230)"/>
    <property type="match status" value="1"/>
</dbReference>
<keyword evidence="1" id="KW-0670">Pyruvate</keyword>
<name>A0A6C1C462_9ACTN</name>
<evidence type="ECO:0000313" key="1">
    <source>
        <dbReference type="EMBL" id="TGG75742.1"/>
    </source>
</evidence>
<accession>A0A6C1C462</accession>
<proteinExistence type="predicted"/>
<dbReference type="InterPro" id="IPR040442">
    <property type="entry name" value="Pyrv_kinase-like_dom_sf"/>
</dbReference>
<dbReference type="GO" id="GO:0016829">
    <property type="term" value="F:lyase activity"/>
    <property type="evidence" value="ECO:0007669"/>
    <property type="project" value="UniProtKB-KW"/>
</dbReference>
<dbReference type="AlphaFoldDB" id="A0A6C1C462"/>
<dbReference type="Gene3D" id="3.20.20.60">
    <property type="entry name" value="Phosphoenolpyruvate-binding domains"/>
    <property type="match status" value="1"/>
</dbReference>
<evidence type="ECO:0000313" key="2">
    <source>
        <dbReference type="Proteomes" id="UP000298111"/>
    </source>
</evidence>
<dbReference type="RefSeq" id="WP_016473303.1">
    <property type="nucleotide sequence ID" value="NZ_CP048875.1"/>
</dbReference>
<organism evidence="1 2">
    <name type="scientific">Streptomyces albus</name>
    <dbReference type="NCBI Taxonomy" id="1888"/>
    <lineage>
        <taxon>Bacteria</taxon>
        <taxon>Bacillati</taxon>
        <taxon>Actinomycetota</taxon>
        <taxon>Actinomycetes</taxon>
        <taxon>Kitasatosporales</taxon>
        <taxon>Streptomycetaceae</taxon>
        <taxon>Streptomyces</taxon>
    </lineage>
</organism>
<dbReference type="Proteomes" id="UP000298111">
    <property type="component" value="Unassembled WGS sequence"/>
</dbReference>
<dbReference type="PANTHER" id="PTHR42905">
    <property type="entry name" value="PHOSPHOENOLPYRUVATE CARBOXYLASE"/>
    <property type="match status" value="1"/>
</dbReference>
<dbReference type="EMBL" id="RCIY01000114">
    <property type="protein sequence ID" value="TGG75742.1"/>
    <property type="molecule type" value="Genomic_DNA"/>
</dbReference>
<dbReference type="InterPro" id="IPR015813">
    <property type="entry name" value="Pyrv/PenolPyrv_kinase-like_dom"/>
</dbReference>
<dbReference type="GeneID" id="75181803"/>